<evidence type="ECO:0000313" key="2">
    <source>
        <dbReference type="Proteomes" id="UP001153076"/>
    </source>
</evidence>
<organism evidence="1 2">
    <name type="scientific">Carnegiea gigantea</name>
    <dbReference type="NCBI Taxonomy" id="171969"/>
    <lineage>
        <taxon>Eukaryota</taxon>
        <taxon>Viridiplantae</taxon>
        <taxon>Streptophyta</taxon>
        <taxon>Embryophyta</taxon>
        <taxon>Tracheophyta</taxon>
        <taxon>Spermatophyta</taxon>
        <taxon>Magnoliopsida</taxon>
        <taxon>eudicotyledons</taxon>
        <taxon>Gunneridae</taxon>
        <taxon>Pentapetalae</taxon>
        <taxon>Caryophyllales</taxon>
        <taxon>Cactineae</taxon>
        <taxon>Cactaceae</taxon>
        <taxon>Cactoideae</taxon>
        <taxon>Echinocereeae</taxon>
        <taxon>Carnegiea</taxon>
    </lineage>
</organism>
<reference evidence="1" key="1">
    <citation type="submission" date="2022-04" db="EMBL/GenBank/DDBJ databases">
        <title>Carnegiea gigantea Genome sequencing and assembly v2.</title>
        <authorList>
            <person name="Copetti D."/>
            <person name="Sanderson M.J."/>
            <person name="Burquez A."/>
            <person name="Wojciechowski M.F."/>
        </authorList>
    </citation>
    <scope>NUCLEOTIDE SEQUENCE</scope>
    <source>
        <strain evidence="1">SGP5-SGP5p</strain>
        <tissue evidence="1">Aerial part</tissue>
    </source>
</reference>
<evidence type="ECO:0000313" key="1">
    <source>
        <dbReference type="EMBL" id="KAJ8421309.1"/>
    </source>
</evidence>
<gene>
    <name evidence="1" type="ORF">Cgig2_017155</name>
</gene>
<name>A0A9Q1JGH0_9CARY</name>
<dbReference type="Proteomes" id="UP001153076">
    <property type="component" value="Unassembled WGS sequence"/>
</dbReference>
<dbReference type="EMBL" id="JAKOGI010002793">
    <property type="protein sequence ID" value="KAJ8421309.1"/>
    <property type="molecule type" value="Genomic_DNA"/>
</dbReference>
<protein>
    <submittedName>
        <fullName evidence="1">Uncharacterized protein</fullName>
    </submittedName>
</protein>
<sequence>MYLRRNFLAFGSKENDLTHECEEITCDEDQVKRKEEATIHQIVKVARKRNKPLLRSDDGQGVKGKHVQVRSMGFASFLMVDLKQILGKFSKWLVESSNPYVVCFRLSDGQKYQVTTFNVYVILGVHSDGRQIVEITKSSMDEEYDKNTPELTRMLEFILAKKDRGESFKMNFVIYLISEPLLQQVCAEIYERYELDHIHRLVPPKQQPNKDNGFLSFSPTAAVREPNTTSVVDASVSVGKEEHHGNVLMDQAKKEMNKDDILPSFSLG</sequence>
<proteinExistence type="predicted"/>
<accession>A0A9Q1JGH0</accession>
<dbReference type="AlphaFoldDB" id="A0A9Q1JGH0"/>
<keyword evidence="2" id="KW-1185">Reference proteome</keyword>
<comment type="caution">
    <text evidence="1">The sequence shown here is derived from an EMBL/GenBank/DDBJ whole genome shotgun (WGS) entry which is preliminary data.</text>
</comment>